<sequence>MSVIMYSQALTSITLPSTLSSRSNYLVVPCMAISVNLVSHQIALLTSPFFDLNIEQQEQLAGDHGDSPNVGNNQQRGFDLNHPIEQHEPMVGGESSNPSRD</sequence>
<proteinExistence type="predicted"/>
<reference evidence="2" key="1">
    <citation type="journal article" date="2023" name="G3 (Bethesda)">
        <title>Genome assembly and association tests identify interacting loci associated with vigor, precocity, and sex in interspecific pistachio rootstocks.</title>
        <authorList>
            <person name="Palmer W."/>
            <person name="Jacygrad E."/>
            <person name="Sagayaradj S."/>
            <person name="Cavanaugh K."/>
            <person name="Han R."/>
            <person name="Bertier L."/>
            <person name="Beede B."/>
            <person name="Kafkas S."/>
            <person name="Golino D."/>
            <person name="Preece J."/>
            <person name="Michelmore R."/>
        </authorList>
    </citation>
    <scope>NUCLEOTIDE SEQUENCE [LARGE SCALE GENOMIC DNA]</scope>
</reference>
<protein>
    <submittedName>
        <fullName evidence="1">Uncharacterized protein</fullName>
    </submittedName>
</protein>
<comment type="caution">
    <text evidence="1">The sequence shown here is derived from an EMBL/GenBank/DDBJ whole genome shotgun (WGS) entry which is preliminary data.</text>
</comment>
<gene>
    <name evidence="1" type="ORF">Pint_06618</name>
</gene>
<evidence type="ECO:0000313" key="2">
    <source>
        <dbReference type="Proteomes" id="UP001163603"/>
    </source>
</evidence>
<organism evidence="1 2">
    <name type="scientific">Pistacia integerrima</name>
    <dbReference type="NCBI Taxonomy" id="434235"/>
    <lineage>
        <taxon>Eukaryota</taxon>
        <taxon>Viridiplantae</taxon>
        <taxon>Streptophyta</taxon>
        <taxon>Embryophyta</taxon>
        <taxon>Tracheophyta</taxon>
        <taxon>Spermatophyta</taxon>
        <taxon>Magnoliopsida</taxon>
        <taxon>eudicotyledons</taxon>
        <taxon>Gunneridae</taxon>
        <taxon>Pentapetalae</taxon>
        <taxon>rosids</taxon>
        <taxon>malvids</taxon>
        <taxon>Sapindales</taxon>
        <taxon>Anacardiaceae</taxon>
        <taxon>Pistacia</taxon>
    </lineage>
</organism>
<dbReference type="Proteomes" id="UP001163603">
    <property type="component" value="Chromosome 3"/>
</dbReference>
<accession>A0ACC0Z161</accession>
<keyword evidence="2" id="KW-1185">Reference proteome</keyword>
<name>A0ACC0Z161_9ROSI</name>
<evidence type="ECO:0000313" key="1">
    <source>
        <dbReference type="EMBL" id="KAJ0045017.1"/>
    </source>
</evidence>
<dbReference type="EMBL" id="CM047738">
    <property type="protein sequence ID" value="KAJ0045017.1"/>
    <property type="molecule type" value="Genomic_DNA"/>
</dbReference>